<sequence length="50" mass="5169">MCCGPASCCPNCGPPCGGPYSTPCCVELCCSPCTPAYLQCTFCPCHPRCC</sequence>
<protein>
    <submittedName>
        <fullName evidence="1">Keratin-associated protein 9-1</fullName>
    </submittedName>
</protein>
<organism evidence="1 2">
    <name type="scientific">Drosophila madeirensis</name>
    <name type="common">Fruit fly</name>
    <dbReference type="NCBI Taxonomy" id="30013"/>
    <lineage>
        <taxon>Eukaryota</taxon>
        <taxon>Metazoa</taxon>
        <taxon>Ecdysozoa</taxon>
        <taxon>Arthropoda</taxon>
        <taxon>Hexapoda</taxon>
        <taxon>Insecta</taxon>
        <taxon>Pterygota</taxon>
        <taxon>Neoptera</taxon>
        <taxon>Endopterygota</taxon>
        <taxon>Diptera</taxon>
        <taxon>Brachycera</taxon>
        <taxon>Muscomorpha</taxon>
        <taxon>Ephydroidea</taxon>
        <taxon>Drosophilidae</taxon>
        <taxon>Drosophila</taxon>
        <taxon>Sophophora</taxon>
    </lineage>
</organism>
<evidence type="ECO:0000313" key="1">
    <source>
        <dbReference type="EMBL" id="BFF94033.1"/>
    </source>
</evidence>
<dbReference type="AlphaFoldDB" id="A0AAU9FED9"/>
<dbReference type="Proteomes" id="UP001500889">
    <property type="component" value="Chromosome U"/>
</dbReference>
<dbReference type="EMBL" id="AP029264">
    <property type="protein sequence ID" value="BFF94033.1"/>
    <property type="molecule type" value="Genomic_DNA"/>
</dbReference>
<keyword evidence="2" id="KW-1185">Reference proteome</keyword>
<proteinExistence type="predicted"/>
<gene>
    <name evidence="1" type="ORF">DMAD_11763</name>
</gene>
<reference evidence="1 2" key="1">
    <citation type="submission" date="2024-02" db="EMBL/GenBank/DDBJ databases">
        <title>A chromosome-level genome assembly of Drosophila madeirensis, a fruit fly species endemic to Madeira island.</title>
        <authorList>
            <person name="Tomihara K."/>
            <person name="Llopart A."/>
            <person name="Yamamoto D."/>
        </authorList>
    </citation>
    <scope>NUCLEOTIDE SEQUENCE [LARGE SCALE GENOMIC DNA]</scope>
    <source>
        <strain evidence="1 2">RF1</strain>
    </source>
</reference>
<evidence type="ECO:0000313" key="2">
    <source>
        <dbReference type="Proteomes" id="UP001500889"/>
    </source>
</evidence>
<name>A0AAU9FED9_DROMD</name>
<accession>A0AAU9FED9</accession>